<dbReference type="Gene3D" id="3.40.30.10">
    <property type="entry name" value="Glutaredoxin"/>
    <property type="match status" value="1"/>
</dbReference>
<dbReference type="AlphaFoldDB" id="A0A9W8I6X9"/>
<sequence length="206" mass="24225">MSKTRPPSHAFRNIVRKPELKPIWNREHPTALHYVVSLINSSPLVLFARRQCADSKKLQAHLEAAKLDFRLVNLDKMKLGNIMQRRLCDLTGQWTVPNLFAKSQSIGGLQMATDALRFGRITEILESDEWIEIVYAVRPDALAREAKIKRKSSLSFDMCLSDSHSFNHVHRERWDKIKRYWGYHPEIEEFPVKHKYLERPHTARKW</sequence>
<dbReference type="Pfam" id="PF00462">
    <property type="entry name" value="Glutaredoxin"/>
    <property type="match status" value="1"/>
</dbReference>
<dbReference type="EMBL" id="JANBUO010000002">
    <property type="protein sequence ID" value="KAJ2809483.1"/>
    <property type="molecule type" value="Genomic_DNA"/>
</dbReference>
<evidence type="ECO:0000313" key="3">
    <source>
        <dbReference type="Proteomes" id="UP001140094"/>
    </source>
</evidence>
<dbReference type="GO" id="GO:0015038">
    <property type="term" value="F:glutathione disulfide oxidoreductase activity"/>
    <property type="evidence" value="ECO:0007669"/>
    <property type="project" value="TreeGrafter"/>
</dbReference>
<protein>
    <recommendedName>
        <fullName evidence="1">Glutaredoxin domain-containing protein</fullName>
    </recommendedName>
</protein>
<dbReference type="PANTHER" id="PTHR45694">
    <property type="entry name" value="GLUTAREDOXIN 2"/>
    <property type="match status" value="1"/>
</dbReference>
<dbReference type="InterPro" id="IPR036249">
    <property type="entry name" value="Thioredoxin-like_sf"/>
</dbReference>
<accession>A0A9W8I6X9</accession>
<reference evidence="2" key="1">
    <citation type="submission" date="2022-07" db="EMBL/GenBank/DDBJ databases">
        <title>Phylogenomic reconstructions and comparative analyses of Kickxellomycotina fungi.</title>
        <authorList>
            <person name="Reynolds N.K."/>
            <person name="Stajich J.E."/>
            <person name="Barry K."/>
            <person name="Grigoriev I.V."/>
            <person name="Crous P."/>
            <person name="Smith M.E."/>
        </authorList>
    </citation>
    <scope>NUCLEOTIDE SEQUENCE</scope>
    <source>
        <strain evidence="2">NRRL 1565</strain>
    </source>
</reference>
<dbReference type="InterPro" id="IPR002109">
    <property type="entry name" value="Glutaredoxin"/>
</dbReference>
<dbReference type="PANTHER" id="PTHR45694:SF18">
    <property type="entry name" value="GLUTAREDOXIN-1-RELATED"/>
    <property type="match status" value="1"/>
</dbReference>
<dbReference type="OrthoDB" id="418495at2759"/>
<gene>
    <name evidence="2" type="ORF">H4R20_000103</name>
</gene>
<name>A0A9W8I6X9_9FUNG</name>
<dbReference type="SUPFAM" id="SSF52833">
    <property type="entry name" value="Thioredoxin-like"/>
    <property type="match status" value="1"/>
</dbReference>
<comment type="caution">
    <text evidence="2">The sequence shown here is derived from an EMBL/GenBank/DDBJ whole genome shotgun (WGS) entry which is preliminary data.</text>
</comment>
<feature type="domain" description="Glutaredoxin" evidence="1">
    <location>
        <begin position="45"/>
        <end position="105"/>
    </location>
</feature>
<keyword evidence="3" id="KW-1185">Reference proteome</keyword>
<dbReference type="PROSITE" id="PS51354">
    <property type="entry name" value="GLUTAREDOXIN_2"/>
    <property type="match status" value="1"/>
</dbReference>
<organism evidence="2 3">
    <name type="scientific">Coemansia guatemalensis</name>
    <dbReference type="NCBI Taxonomy" id="2761395"/>
    <lineage>
        <taxon>Eukaryota</taxon>
        <taxon>Fungi</taxon>
        <taxon>Fungi incertae sedis</taxon>
        <taxon>Zoopagomycota</taxon>
        <taxon>Kickxellomycotina</taxon>
        <taxon>Kickxellomycetes</taxon>
        <taxon>Kickxellales</taxon>
        <taxon>Kickxellaceae</taxon>
        <taxon>Coemansia</taxon>
    </lineage>
</organism>
<proteinExistence type="predicted"/>
<dbReference type="GO" id="GO:0034599">
    <property type="term" value="P:cellular response to oxidative stress"/>
    <property type="evidence" value="ECO:0007669"/>
    <property type="project" value="TreeGrafter"/>
</dbReference>
<evidence type="ECO:0000313" key="2">
    <source>
        <dbReference type="EMBL" id="KAJ2809483.1"/>
    </source>
</evidence>
<dbReference type="Proteomes" id="UP001140094">
    <property type="component" value="Unassembled WGS sequence"/>
</dbReference>
<dbReference type="GO" id="GO:0005737">
    <property type="term" value="C:cytoplasm"/>
    <property type="evidence" value="ECO:0007669"/>
    <property type="project" value="TreeGrafter"/>
</dbReference>
<evidence type="ECO:0000259" key="1">
    <source>
        <dbReference type="Pfam" id="PF00462"/>
    </source>
</evidence>